<dbReference type="PROSITE" id="PS50194">
    <property type="entry name" value="FILAMIN_REPEAT"/>
    <property type="match status" value="1"/>
</dbReference>
<dbReference type="InterPro" id="IPR002110">
    <property type="entry name" value="Ankyrin_rpt"/>
</dbReference>
<feature type="repeat" description="ANK" evidence="3">
    <location>
        <begin position="267"/>
        <end position="299"/>
    </location>
</feature>
<evidence type="ECO:0000256" key="3">
    <source>
        <dbReference type="PROSITE-ProRule" id="PRU00023"/>
    </source>
</evidence>
<sequence>MGPTSSDGGHTDGVLDKLEETKADIYIYQVRPVVPTERRPDIQVTVKVISNNDQWNQHCFKIPVRTETTVDEARRRLGKKPKTVLGTPDYAFLAHGKHIPKEKEKDLKVIDILPKLLKDLPQKGDKSSFLFRGNDGQSVEYKKVPLDIHGKRAVVLCAGILHILPSCLQLHQVEATGFSFIPLDATSHLDELYDVKKVELFASATADRINDLSNIIGELNRRGQEIASITDHRGATPLHYAAQRGLLEICDTLLSHGPELIHVQDNNDRLSLHYALYRRQFEVAIYLIQKGSDVLLEDHHGVTCLSLLKVIPERVLLDFTESDETDFADLDPALTYACLEAGVRNNDLAIVTKTLPHCEDCDQQNQLGLTLLHEAALFADSEVVRCLVEKFSLSVFDHSGYLPLHYACQRGHSEMIPLLINAEVENGQINFAILCALYRQRYAAVSVLLEKEGLSLEYETVEVLITAIESNWQGSKSVLHNCHHPYVCTHFLSHAAWEGDEALTQSLLNNGADINFQDLMGRSALHEAAQQGHMNVVEVLLAAPETSLNLRDWRGSTPLHYACANDKADVVHKLVLQDSINVQLTDVTGRTPFLLALYSKAKEAVKTLIHHAIGKINPRKMDKSRRSFLNFLHLLESDDYILLKNVGEESSVHIQDPFPEEKTEAYAPFKISENLKLISQDFYGKRLFNHWSNSTYMLCQAHGCYDKLCKYSPDYYESKCHSVPFTLTKTPIMKGGLCTNCNLFKDLWDEERTGLCECGNEFVDVWFDLDVLLRAYLDQKTSLVVKSQSQLQKTAYAFHGEKIPLSVSPLHEAVLNKSATAYKCLEHELEGIVFRDNFGRTPLLLAIDVLSVEMVQCILSTSQNTTREPHLLHRALNLETWTEEDRASQYQIVSCLLDHGCDPFEPNNDFSFSASLFVSIRNWVGLKFCKESLSNVATAFHVACVLGLDKIIKLFLVGRYAPPEAMALCMAAQCGHEKSVNVLSDCFIAMCKEHREDVQLKLCRAQSSLLALFAGLLIPSIESPAKSKLRGYPSCHSVRKIMEIYEAAGSEFDISPLQLVLKSPSMTEEIESTALRIIESPSYIGGGILHSLCHDVLTALETHHWRVAIAILEKHGPHRLWFCSKHCEPNFTGSFSIHNKSEQKAECASYVLAKTNQHEGRENMYTYADEPLDSVEHLALYGDWKNPLMTDILCLASHPLAPEELPQKLIYGTYFKLNKTHIVRHVQMAAKDIYYQYHQYWPAHTEAFMKLIKICPVIIDTVVPFPSEYQWFNTRFLSPDQSQFLQKAISIRETCGLFGCDVAGAAIATGDREVIQNALLGTDHCCPRFPTNIQGKTALEIACYAGDLLTVKHIMSTCSQIPHVLLSQAALLAFGTYSNVLEPFDIVLKDQWPWTALDRTLWNCKNIFQRLQSNPTANAKNRLSIIELLCDRLDVTGALQSPRCVRDLMVGACLNGLTDAITVILSRAVSGDCSWIWCAISASVVSDHQECAIAVLEYTKHKALTVPVDEIGLTAILNIAANLKQWKLIHYLCFEQTSVSMVMTNPNDTIALISLKLLAINSSWGKMKEEKRGLMFKPILHLACEAGQYKIVHCLLQKMDQDAVGWIVNVRDKSKRTPIDYALCNHHSKIAILLLIYDAQLPNRAYVGLKEALRCFPERNASDIVPVAGYLSTTPQKRRLTKKAVMKDCQIRQIWDGFGNLYAEDFRRILNEKRQNKSTWKNDTDTINSSLSGTTKTKIHSHGFPDFQYYHSTGVLPHLSSIKALKWDNPDDVPHTPKRVQRKIWKNKGELSASTELKVNPLPVRQRTEHEGREMTAYFTPLANVDPSETLTSTYQSCFKCVVKDDHTMSCQQQDQCKVDQRDIMLSLYEIDYGRYMEPRKTNRQSNSSNCNDCMVSTYQTIYGITDNKKANSSTKFSKPVNTDKGPIEPVVSAMNETTKHESQSARKTNAERNHMTKEAAYTKEQFRPKLKGDSTRAACEMVSSCIDDQTESKTLRNAFRYVKDPKRWESLLHAACAYGDSELVDKILRERPSIVNKMDKKNRSPLFYAAFNGHKGIMKILIANNAILNEGCNVLLAVLMHLCKKRCLREGGIHLMLKCQDSCEKDPHLSGLRDIRRKAFESIIQYSDSHHDVRALNLDVEHEYSSEEALEMVEMLACEQKLTNPFDERMYFTAALLGEESICNAIIKRQPSEQHSTNTNNDESDKNNSDSFTTDVKSGGEAKMTSTSFVDLLIAIYLIKGKHFQWNQLTLQKQTKLMTHLIEKFHYLPSPFALARLVLQGFWPVVLTTLQKIDVSGGIASDLENTLYMVMFKASERNQTDSLKVVLEHLRHSKSDKSYLITTLKLAVQNNSQESCTLLLREGADPTARPVFSDSALKLKFRKLGWSALHTLCSVGDLEMLNTFAAEMGGDLESMLRTVAQEHELKKELLFLCAAYGRETIITTFKANGWDIDVTTSTKKLSAISTRIKGNSLLETAAENGHESLCVYLLRNCNVLLQQNALSNVLRSACARGMDKLTDAVVLYYSQDPSRSATLKTALLSSDTLAAKDYPSQPVVYAHSMGHYGVVEKLQLWLVKSGEKPIIVPTPFDSKRPVGYLRNHIVENEEKHKLRSPSETNIQEALELTAAELFIGYLKGQKYTDSWKSWFTDSIKLTFPKFLMIFRYLPSAASMKFVEMASQEEFQANPNFWEDVLAATIRYNRRETFEAILNHALFRKKEQTIISSATVLQEACLAEDAYYLTKLLARGSTEYLTKNDKNGISPIGYASAMGKQQILAAMSDGLYVDEHSDHGVDEDGIAESYSPFCALCLLHEHRGWRSGSFFPLVNTSTDTNMKEVHESVSQPVCFKYPVQFSEFMTIQYDLKCYLERLTDSRTAAEQIYPMSSPANVNICRYFLGDYKRYEMSTTDDRNHALTQCIKYGDENSFKTILMAMKRNDIAFKLLLNEIAVCGRKRLLEYLITTFDTSGLVQHFGSPNPLELAIAFGNTELAFYIVETFSSLPCDYIRPILDYCDGIPTEDDSEDHSLAKNLTKDSFLMARWILGQNRPGDESWHRSLMDQKSTLSHPDVWLAAQFKEEHLKILEAARAFQSYTLQTTLTPYDVTVDYRGLGAVIQLDSFISKVRAQSLLVLQSAKDAIEERDDGKLHYTAPDGSKERLKKMILIASSGQNGKHSLKVKSRGELEITVAVIENNGSIIESQGFLQDDIMIAKKEVDEEHLPFLKSKIQDIFGLNVQVEMSWGSFDVIKDRSQRLEVIRKFADSETSSTCSFGGFMATLNQCEYWIESIRDIADSHMCESLKKSLPAIKTITFRYSTDVRDDIPFKDIKTLLDQKSVAWLFKFTHEAKKSEYNRGVATESTSCNRGAFAPYVYCRLFQKAFIELYLLVQAFHIRKEPTLMEEQEDSKGDKTDDNPLQFRIEWLSASHLGKPQEVLKFIHRPLKQALMTSVDSFVLQKHIEARFDYLHIQFSPQKDQKKIVRGGTSIKFILGVSKDCTTHIELPDFDSEFLDIQKQELKTAETTKYLKQNFADALQKVSDAIKMEYSLPSLTMNPDFKALIDEAASWSNEYSSHTIETYLFNSCCSKRVKKAFSDRLSRAIARLCSMYKAVEGKSKMRLAFLRRLHNQSVIHDSDRDLVIRSGSQMRIIQRPDLDQQKITNVKNNWEILSIADVLRDYSGKGSCCDEIELVLYDSVCYRIAGSAGALALLKMLPSRITVSNNRKKEQSNDPTTLAIESSSNSLPLVVHVPSDDRSVLIHPRVLAIERKRRGSSIFISVDSDLFMHRKEGSNLDVVLDFIDYLMHARHVHNVPLTRQKLMPTEYPKCCSTGKDRKPIPNIVRDNLVQLIKVVKKVNPTKNQEENAIRIDTDEDTMVFFLFDADISWEDVQVAYLKYLIRREAVKFAGDLSAAMEAKIDANTFEFKCENGLSPLKELGALYKNTSTIFEPFHTALCFLMQHCKKYSGKVQGVKSLCFIATNEHNKDGRTVRPAGQILQYCLPFSKAAENTHLFFGAGELGKILIQNCFDSPKALEYMASVPMPTETAVSPETMVYAYFGLAMAETSFVIQGRNVLGKEIKDTQDKQTNGLHVDVLSEDQSPLSGVNVAVENIAACEWRVTWKPTDKGRYHIHAKLFGQHVRGSPFEVHVLSEPSKMPFSLTKNKHEADIGINRQSQLPVVIVHPKPHVSKVSTLTQIKKFRSSPCDVYGLSSNASTYLLRQLISQEKHWFYRNSKKTKMCMLHCSTDVQVEESRLEGTQEVALLNLNTPNNNSVLTLEPHCRHCGQAVDVISAGVVKRAGAPLSVLVTDGNESLTRKNSMGSEEDEI</sequence>
<dbReference type="GeneID" id="106176565"/>
<evidence type="ECO:0000313" key="7">
    <source>
        <dbReference type="RefSeq" id="XP_013414475.1"/>
    </source>
</evidence>
<organism evidence="6 7">
    <name type="scientific">Lingula anatina</name>
    <name type="common">Brachiopod</name>
    <name type="synonym">Lingula unguis</name>
    <dbReference type="NCBI Taxonomy" id="7574"/>
    <lineage>
        <taxon>Eukaryota</taxon>
        <taxon>Metazoa</taxon>
        <taxon>Spiralia</taxon>
        <taxon>Lophotrochozoa</taxon>
        <taxon>Brachiopoda</taxon>
        <taxon>Linguliformea</taxon>
        <taxon>Lingulata</taxon>
        <taxon>Lingulida</taxon>
        <taxon>Linguloidea</taxon>
        <taxon>Lingulidae</taxon>
        <taxon>Lingula</taxon>
    </lineage>
</organism>
<dbReference type="PROSITE" id="PS50088">
    <property type="entry name" value="ANK_REPEAT"/>
    <property type="match status" value="5"/>
</dbReference>
<accession>A0A1S3JVN8</accession>
<evidence type="ECO:0000256" key="4">
    <source>
        <dbReference type="PROSITE-ProRule" id="PRU00087"/>
    </source>
</evidence>
<feature type="repeat" description="ANK" evidence="3">
    <location>
        <begin position="233"/>
        <end position="265"/>
    </location>
</feature>
<dbReference type="InterPro" id="IPR036770">
    <property type="entry name" value="Ankyrin_rpt-contain_sf"/>
</dbReference>
<dbReference type="SUPFAM" id="SSF48403">
    <property type="entry name" value="Ankyrin repeat"/>
    <property type="match status" value="4"/>
</dbReference>
<protein>
    <submittedName>
        <fullName evidence="7">Uncharacterized protein LOC106176565</fullName>
    </submittedName>
</protein>
<reference evidence="7" key="1">
    <citation type="submission" date="2025-08" db="UniProtKB">
        <authorList>
            <consortium name="RefSeq"/>
        </authorList>
    </citation>
    <scope>IDENTIFICATION</scope>
    <source>
        <tissue evidence="7">Gonads</tissue>
    </source>
</reference>
<evidence type="ECO:0000256" key="1">
    <source>
        <dbReference type="ARBA" id="ARBA00022737"/>
    </source>
</evidence>
<keyword evidence="1" id="KW-0677">Repeat</keyword>
<dbReference type="OrthoDB" id="6100784at2759"/>
<feature type="repeat" description="ANK" evidence="3">
    <location>
        <begin position="520"/>
        <end position="541"/>
    </location>
</feature>
<feature type="repeat" description="Filamin" evidence="4">
    <location>
        <begin position="4058"/>
        <end position="4143"/>
    </location>
</feature>
<evidence type="ECO:0000256" key="5">
    <source>
        <dbReference type="SAM" id="MobiDB-lite"/>
    </source>
</evidence>
<feature type="region of interest" description="Disordered" evidence="5">
    <location>
        <begin position="2192"/>
        <end position="2220"/>
    </location>
</feature>
<feature type="repeat" description="ANK" evidence="3">
    <location>
        <begin position="554"/>
        <end position="587"/>
    </location>
</feature>
<dbReference type="PRINTS" id="PR01415">
    <property type="entry name" value="ANKYRIN"/>
</dbReference>
<evidence type="ECO:0000313" key="6">
    <source>
        <dbReference type="Proteomes" id="UP000085678"/>
    </source>
</evidence>
<dbReference type="Pfam" id="PF12796">
    <property type="entry name" value="Ank_2"/>
    <property type="match status" value="5"/>
</dbReference>
<dbReference type="PANTHER" id="PTHR24198:SF165">
    <property type="entry name" value="ANKYRIN REPEAT-CONTAINING PROTEIN-RELATED"/>
    <property type="match status" value="1"/>
</dbReference>
<dbReference type="InParanoid" id="A0A1S3JVN8"/>
<dbReference type="InterPro" id="IPR013783">
    <property type="entry name" value="Ig-like_fold"/>
</dbReference>
<keyword evidence="2 3" id="KW-0040">ANK repeat</keyword>
<proteinExistence type="predicted"/>
<dbReference type="Gene3D" id="1.25.40.20">
    <property type="entry name" value="Ankyrin repeat-containing domain"/>
    <property type="match status" value="8"/>
</dbReference>
<gene>
    <name evidence="7" type="primary">LOC106176565</name>
</gene>
<dbReference type="SMART" id="SM00248">
    <property type="entry name" value="ANK"/>
    <property type="match status" value="22"/>
</dbReference>
<dbReference type="SUPFAM" id="SSF81296">
    <property type="entry name" value="E set domains"/>
    <property type="match status" value="1"/>
</dbReference>
<dbReference type="Pfam" id="PF00630">
    <property type="entry name" value="Filamin"/>
    <property type="match status" value="1"/>
</dbReference>
<dbReference type="Gene3D" id="2.60.40.10">
    <property type="entry name" value="Immunoglobulins"/>
    <property type="match status" value="1"/>
</dbReference>
<dbReference type="Proteomes" id="UP000085678">
    <property type="component" value="Unplaced"/>
</dbReference>
<dbReference type="InterPro" id="IPR017868">
    <property type="entry name" value="Filamin/ABP280_repeat-like"/>
</dbReference>
<keyword evidence="6" id="KW-1185">Reference proteome</keyword>
<dbReference type="STRING" id="7574.A0A1S3JVN8"/>
<dbReference type="PROSITE" id="PS50297">
    <property type="entry name" value="ANK_REP_REGION"/>
    <property type="match status" value="4"/>
</dbReference>
<evidence type="ECO:0000256" key="2">
    <source>
        <dbReference type="ARBA" id="ARBA00023043"/>
    </source>
</evidence>
<feature type="region of interest" description="Disordered" evidence="5">
    <location>
        <begin position="1936"/>
        <end position="1970"/>
    </location>
</feature>
<dbReference type="RefSeq" id="XP_013414475.1">
    <property type="nucleotide sequence ID" value="XM_013559021.1"/>
</dbReference>
<dbReference type="KEGG" id="lak:106176565"/>
<name>A0A1S3JVN8_LINAN</name>
<dbReference type="PANTHER" id="PTHR24198">
    <property type="entry name" value="ANKYRIN REPEAT AND PROTEIN KINASE DOMAIN-CONTAINING PROTEIN"/>
    <property type="match status" value="1"/>
</dbReference>
<feature type="compositionally biased region" description="Basic and acidic residues" evidence="5">
    <location>
        <begin position="1938"/>
        <end position="1970"/>
    </location>
</feature>
<dbReference type="InterPro" id="IPR014756">
    <property type="entry name" value="Ig_E-set"/>
</dbReference>
<feature type="repeat" description="ANK" evidence="3">
    <location>
        <begin position="399"/>
        <end position="421"/>
    </location>
</feature>